<protein>
    <recommendedName>
        <fullName evidence="3">Alcohol acetyltransferase</fullName>
    </recommendedName>
</protein>
<dbReference type="AlphaFoldDB" id="A0AAE0I575"/>
<name>A0AAE0I575_9PEZI</name>
<evidence type="ECO:0008006" key="3">
    <source>
        <dbReference type="Google" id="ProtNLM"/>
    </source>
</evidence>
<dbReference type="PANTHER" id="PTHR28037">
    <property type="entry name" value="ALCOHOL O-ACETYLTRANSFERASE 1-RELATED"/>
    <property type="match status" value="1"/>
</dbReference>
<dbReference type="Proteomes" id="UP001283341">
    <property type="component" value="Unassembled WGS sequence"/>
</dbReference>
<comment type="caution">
    <text evidence="1">The sequence shown here is derived from an EMBL/GenBank/DDBJ whole genome shotgun (WGS) entry which is preliminary data.</text>
</comment>
<accession>A0AAE0I575</accession>
<reference evidence="1" key="2">
    <citation type="submission" date="2023-06" db="EMBL/GenBank/DDBJ databases">
        <authorList>
            <consortium name="Lawrence Berkeley National Laboratory"/>
            <person name="Haridas S."/>
            <person name="Hensen N."/>
            <person name="Bonometti L."/>
            <person name="Westerberg I."/>
            <person name="Brannstrom I.O."/>
            <person name="Guillou S."/>
            <person name="Cros-Aarteil S."/>
            <person name="Calhoun S."/>
            <person name="Kuo A."/>
            <person name="Mondo S."/>
            <person name="Pangilinan J."/>
            <person name="Riley R."/>
            <person name="Labutti K."/>
            <person name="Andreopoulos B."/>
            <person name="Lipzen A."/>
            <person name="Chen C."/>
            <person name="Yanf M."/>
            <person name="Daum C."/>
            <person name="Ng V."/>
            <person name="Clum A."/>
            <person name="Steindorff A."/>
            <person name="Ohm R."/>
            <person name="Martin F."/>
            <person name="Silar P."/>
            <person name="Natvig D."/>
            <person name="Lalanne C."/>
            <person name="Gautier V."/>
            <person name="Ament-Velasquez S.L."/>
            <person name="Kruys A."/>
            <person name="Hutchinson M.I."/>
            <person name="Powell A.J."/>
            <person name="Barry K."/>
            <person name="Miller A.N."/>
            <person name="Grigoriev I.V."/>
            <person name="Debuchy R."/>
            <person name="Gladieux P."/>
            <person name="Thoren M.H."/>
            <person name="Johannesson H."/>
        </authorList>
    </citation>
    <scope>NUCLEOTIDE SEQUENCE</scope>
    <source>
        <strain evidence="1">CBS 118394</strain>
    </source>
</reference>
<evidence type="ECO:0000313" key="2">
    <source>
        <dbReference type="Proteomes" id="UP001283341"/>
    </source>
</evidence>
<dbReference type="InterPro" id="IPR052058">
    <property type="entry name" value="Alcohol_O-acetyltransferase"/>
</dbReference>
<dbReference type="EMBL" id="JAUEDM010000004">
    <property type="protein sequence ID" value="KAK3318788.1"/>
    <property type="molecule type" value="Genomic_DNA"/>
</dbReference>
<proteinExistence type="predicted"/>
<keyword evidence="2" id="KW-1185">Reference proteome</keyword>
<evidence type="ECO:0000313" key="1">
    <source>
        <dbReference type="EMBL" id="KAK3318788.1"/>
    </source>
</evidence>
<gene>
    <name evidence="1" type="ORF">B0H66DRAFT_575445</name>
</gene>
<dbReference type="GO" id="GO:0008080">
    <property type="term" value="F:N-acetyltransferase activity"/>
    <property type="evidence" value="ECO:0007669"/>
    <property type="project" value="TreeGrafter"/>
</dbReference>
<sequence>MARGLDWGAERRVLRKFGIKHTNWPCIFLDQYRGTVLSCRYAIPGRQAVKIAVVDTVMRYPILQVGMTNVISKTPSWIQLQSLDLTQHIKWLYENFCAQLDDRFPDIGIEQPHWKITIFRQGSAPVMEVFHEDFLERLNVENGASNEQTGLNGDILKLPQAAPLLPDPNRKFKEHSSQSRAFFMDKSSLLAILGLCRQNKTTITALMNGLALISFSSHLDSKAAPAFQSSTIMDHRRNLPPAPPDAPWVRSDRIVANYVTQLPHRYDTELVARIRSKLPRVDVHRELWAEIVGKLQDGLRNDVVGLFKYVTDWQTTMKDMAKRTRQFSWIVTNVGMLDGSGNSTSEDDNNGQMWSISRAQFGVSAEIPAAAIEFSPVSVAGQGMCFCANWLDFAVDTTLGERIMADLERWLVQLANSRQS</sequence>
<organism evidence="1 2">
    <name type="scientific">Apodospora peruviana</name>
    <dbReference type="NCBI Taxonomy" id="516989"/>
    <lineage>
        <taxon>Eukaryota</taxon>
        <taxon>Fungi</taxon>
        <taxon>Dikarya</taxon>
        <taxon>Ascomycota</taxon>
        <taxon>Pezizomycotina</taxon>
        <taxon>Sordariomycetes</taxon>
        <taxon>Sordariomycetidae</taxon>
        <taxon>Sordariales</taxon>
        <taxon>Lasiosphaeriaceae</taxon>
        <taxon>Apodospora</taxon>
    </lineage>
</organism>
<dbReference type="PANTHER" id="PTHR28037:SF1">
    <property type="entry name" value="ALCOHOL O-ACETYLTRANSFERASE 1-RELATED"/>
    <property type="match status" value="1"/>
</dbReference>
<reference evidence="1" key="1">
    <citation type="journal article" date="2023" name="Mol. Phylogenet. Evol.">
        <title>Genome-scale phylogeny and comparative genomics of the fungal order Sordariales.</title>
        <authorList>
            <person name="Hensen N."/>
            <person name="Bonometti L."/>
            <person name="Westerberg I."/>
            <person name="Brannstrom I.O."/>
            <person name="Guillou S."/>
            <person name="Cros-Aarteil S."/>
            <person name="Calhoun S."/>
            <person name="Haridas S."/>
            <person name="Kuo A."/>
            <person name="Mondo S."/>
            <person name="Pangilinan J."/>
            <person name="Riley R."/>
            <person name="LaButti K."/>
            <person name="Andreopoulos B."/>
            <person name="Lipzen A."/>
            <person name="Chen C."/>
            <person name="Yan M."/>
            <person name="Daum C."/>
            <person name="Ng V."/>
            <person name="Clum A."/>
            <person name="Steindorff A."/>
            <person name="Ohm R.A."/>
            <person name="Martin F."/>
            <person name="Silar P."/>
            <person name="Natvig D.O."/>
            <person name="Lalanne C."/>
            <person name="Gautier V."/>
            <person name="Ament-Velasquez S.L."/>
            <person name="Kruys A."/>
            <person name="Hutchinson M.I."/>
            <person name="Powell A.J."/>
            <person name="Barry K."/>
            <person name="Miller A.N."/>
            <person name="Grigoriev I.V."/>
            <person name="Debuchy R."/>
            <person name="Gladieux P."/>
            <person name="Hiltunen Thoren M."/>
            <person name="Johannesson H."/>
        </authorList>
    </citation>
    <scope>NUCLEOTIDE SEQUENCE</scope>
    <source>
        <strain evidence="1">CBS 118394</strain>
    </source>
</reference>